<keyword evidence="5" id="KW-1185">Reference proteome</keyword>
<reference evidence="6" key="2">
    <citation type="submission" date="2025-08" db="UniProtKB">
        <authorList>
            <consortium name="RefSeq"/>
        </authorList>
    </citation>
    <scope>IDENTIFICATION</scope>
    <source>
        <tissue evidence="6">Leaf</tissue>
    </source>
</reference>
<dbReference type="SMART" id="SM00343">
    <property type="entry name" value="ZnF_C2HC"/>
    <property type="match status" value="5"/>
</dbReference>
<dbReference type="InterPro" id="IPR011129">
    <property type="entry name" value="CSD"/>
</dbReference>
<dbReference type="AlphaFoldDB" id="A0A6P8CWM5"/>
<sequence>MAQQERLSGTVLWFNDFKGYGFIKPKEGREDVFVHHSSIRSEGYRSLAEGEEVEYSLSLEPGGKSTSAIDVTGQNGSKVKGSSSDGQGSGAGSRRGGFARDWRGSRDRYCRGPDGAGGDRCFTCGEVGHMARECPHSRSNHAGSSGSSGGACFRCGGTGHMARDCSRSTNGGGQSCFNCGGYGHMARDCTSKGNKSSSGYAGSSFLSGACYNCSKPGHVARDCPERPTSPGKPKMPCFHCGEKGHFAKECPS</sequence>
<dbReference type="RefSeq" id="XP_031389132.1">
    <property type="nucleotide sequence ID" value="XM_031533272.1"/>
</dbReference>
<dbReference type="GO" id="GO:0008270">
    <property type="term" value="F:zinc ion binding"/>
    <property type="evidence" value="ECO:0007669"/>
    <property type="project" value="UniProtKB-KW"/>
</dbReference>
<dbReference type="OrthoDB" id="422005at2759"/>
<feature type="domain" description="CCHC-type" evidence="3">
    <location>
        <begin position="210"/>
        <end position="225"/>
    </location>
</feature>
<dbReference type="InterPro" id="IPR012340">
    <property type="entry name" value="NA-bd_OB-fold"/>
</dbReference>
<feature type="domain" description="CSD" evidence="4">
    <location>
        <begin position="6"/>
        <end position="73"/>
    </location>
</feature>
<dbReference type="SMART" id="SM00357">
    <property type="entry name" value="CSP"/>
    <property type="match status" value="1"/>
</dbReference>
<feature type="domain" description="CCHC-type" evidence="3">
    <location>
        <begin position="120"/>
        <end position="135"/>
    </location>
</feature>
<dbReference type="InterPro" id="IPR036875">
    <property type="entry name" value="Znf_CCHC_sf"/>
</dbReference>
<feature type="domain" description="CCHC-type" evidence="3">
    <location>
        <begin position="152"/>
        <end position="165"/>
    </location>
</feature>
<dbReference type="Pfam" id="PF00313">
    <property type="entry name" value="CSD"/>
    <property type="match status" value="1"/>
</dbReference>
<evidence type="ECO:0000313" key="5">
    <source>
        <dbReference type="Proteomes" id="UP000515151"/>
    </source>
</evidence>
<dbReference type="PANTHER" id="PTHR46565">
    <property type="entry name" value="COLD SHOCK DOMAIN PROTEIN 2"/>
    <property type="match status" value="1"/>
</dbReference>
<dbReference type="CDD" id="cd04458">
    <property type="entry name" value="CSP_CDS"/>
    <property type="match status" value="1"/>
</dbReference>
<dbReference type="Proteomes" id="UP000515151">
    <property type="component" value="Chromosome 3"/>
</dbReference>
<feature type="region of interest" description="Disordered" evidence="2">
    <location>
        <begin position="57"/>
        <end position="100"/>
    </location>
</feature>
<dbReference type="InterPro" id="IPR002059">
    <property type="entry name" value="CSP_DNA-bd"/>
</dbReference>
<name>A0A6P8CWM5_PUNGR</name>
<evidence type="ECO:0000259" key="3">
    <source>
        <dbReference type="PROSITE" id="PS50158"/>
    </source>
</evidence>
<dbReference type="SUPFAM" id="SSF50249">
    <property type="entry name" value="Nucleic acid-binding proteins"/>
    <property type="match status" value="1"/>
</dbReference>
<feature type="compositionally biased region" description="Low complexity" evidence="2">
    <location>
        <begin position="76"/>
        <end position="86"/>
    </location>
</feature>
<keyword evidence="1" id="KW-0862">Zinc</keyword>
<dbReference type="InterPro" id="IPR001878">
    <property type="entry name" value="Znf_CCHC"/>
</dbReference>
<dbReference type="PANTHER" id="PTHR46565:SF20">
    <property type="entry name" value="COLD SHOCK DOMAIN-CONTAINING PROTEIN 4"/>
    <property type="match status" value="1"/>
</dbReference>
<gene>
    <name evidence="6" type="primary">LOC116201844</name>
</gene>
<dbReference type="PRINTS" id="PR00050">
    <property type="entry name" value="COLDSHOCK"/>
</dbReference>
<evidence type="ECO:0000256" key="1">
    <source>
        <dbReference type="PROSITE-ProRule" id="PRU00047"/>
    </source>
</evidence>
<evidence type="ECO:0000256" key="2">
    <source>
        <dbReference type="SAM" id="MobiDB-lite"/>
    </source>
</evidence>
<reference evidence="5" key="1">
    <citation type="journal article" date="2020" name="Plant Biotechnol. J.">
        <title>The pomegranate (Punica granatum L.) draft genome dissects genetic divergence between soft- and hard-seeded cultivars.</title>
        <authorList>
            <person name="Luo X."/>
            <person name="Li H."/>
            <person name="Wu Z."/>
            <person name="Yao W."/>
            <person name="Zhao P."/>
            <person name="Cao D."/>
            <person name="Yu H."/>
            <person name="Li K."/>
            <person name="Poudel K."/>
            <person name="Zhao D."/>
            <person name="Zhang F."/>
            <person name="Xia X."/>
            <person name="Chen L."/>
            <person name="Wang Q."/>
            <person name="Jing D."/>
            <person name="Cao S."/>
        </authorList>
    </citation>
    <scope>NUCLEOTIDE SEQUENCE [LARGE SCALE GENOMIC DNA]</scope>
    <source>
        <strain evidence="5">cv. Tunisia</strain>
    </source>
</reference>
<evidence type="ECO:0000259" key="4">
    <source>
        <dbReference type="PROSITE" id="PS51857"/>
    </source>
</evidence>
<dbReference type="Pfam" id="PF00098">
    <property type="entry name" value="zf-CCHC"/>
    <property type="match status" value="5"/>
</dbReference>
<protein>
    <submittedName>
        <fullName evidence="6">Cold shock domain-containing protein 3-like</fullName>
    </submittedName>
</protein>
<dbReference type="SUPFAM" id="SSF57756">
    <property type="entry name" value="Retrovirus zinc finger-like domains"/>
    <property type="match status" value="3"/>
</dbReference>
<dbReference type="GO" id="GO:0003676">
    <property type="term" value="F:nucleic acid binding"/>
    <property type="evidence" value="ECO:0007669"/>
    <property type="project" value="InterPro"/>
</dbReference>
<dbReference type="PROSITE" id="PS51857">
    <property type="entry name" value="CSD_2"/>
    <property type="match status" value="1"/>
</dbReference>
<feature type="domain" description="CCHC-type" evidence="3">
    <location>
        <begin position="237"/>
        <end position="252"/>
    </location>
</feature>
<keyword evidence="1" id="KW-0479">Metal-binding</keyword>
<organism evidence="5 6">
    <name type="scientific">Punica granatum</name>
    <name type="common">Pomegranate</name>
    <dbReference type="NCBI Taxonomy" id="22663"/>
    <lineage>
        <taxon>Eukaryota</taxon>
        <taxon>Viridiplantae</taxon>
        <taxon>Streptophyta</taxon>
        <taxon>Embryophyta</taxon>
        <taxon>Tracheophyta</taxon>
        <taxon>Spermatophyta</taxon>
        <taxon>Magnoliopsida</taxon>
        <taxon>eudicotyledons</taxon>
        <taxon>Gunneridae</taxon>
        <taxon>Pentapetalae</taxon>
        <taxon>rosids</taxon>
        <taxon>malvids</taxon>
        <taxon>Myrtales</taxon>
        <taxon>Lythraceae</taxon>
        <taxon>Punica</taxon>
    </lineage>
</organism>
<feature type="domain" description="CCHC-type" evidence="3">
    <location>
        <begin position="176"/>
        <end position="191"/>
    </location>
</feature>
<dbReference type="Gene3D" id="2.40.50.140">
    <property type="entry name" value="Nucleic acid-binding proteins"/>
    <property type="match status" value="1"/>
</dbReference>
<dbReference type="InterPro" id="IPR019844">
    <property type="entry name" value="CSD_CS"/>
</dbReference>
<evidence type="ECO:0000313" key="6">
    <source>
        <dbReference type="RefSeq" id="XP_031389132.1"/>
    </source>
</evidence>
<dbReference type="GeneID" id="116201844"/>
<feature type="compositionally biased region" description="Polar residues" evidence="2">
    <location>
        <begin position="64"/>
        <end position="75"/>
    </location>
</feature>
<dbReference type="Gene3D" id="4.10.60.10">
    <property type="entry name" value="Zinc finger, CCHC-type"/>
    <property type="match status" value="5"/>
</dbReference>
<dbReference type="PROSITE" id="PS00352">
    <property type="entry name" value="CSD_1"/>
    <property type="match status" value="1"/>
</dbReference>
<accession>A0A6P8CWM5</accession>
<dbReference type="PROSITE" id="PS50158">
    <property type="entry name" value="ZF_CCHC"/>
    <property type="match status" value="5"/>
</dbReference>
<proteinExistence type="predicted"/>
<keyword evidence="1" id="KW-0863">Zinc-finger</keyword>